<dbReference type="RefSeq" id="WP_264684449.1">
    <property type="nucleotide sequence ID" value="NZ_CP087798.1"/>
</dbReference>
<dbReference type="EMBL" id="CP087830">
    <property type="protein sequence ID" value="UZA02046.1"/>
    <property type="molecule type" value="Genomic_DNA"/>
</dbReference>
<organism evidence="1 2">
    <name type="scientific">Moraxella bovis</name>
    <dbReference type="NCBI Taxonomy" id="476"/>
    <lineage>
        <taxon>Bacteria</taxon>
        <taxon>Pseudomonadati</taxon>
        <taxon>Pseudomonadota</taxon>
        <taxon>Gammaproteobacteria</taxon>
        <taxon>Moraxellales</taxon>
        <taxon>Moraxellaceae</taxon>
        <taxon>Moraxella</taxon>
    </lineage>
</organism>
<protein>
    <submittedName>
        <fullName evidence="1">Uncharacterized protein</fullName>
    </submittedName>
</protein>
<evidence type="ECO:0000313" key="1">
    <source>
        <dbReference type="EMBL" id="UZA02046.1"/>
    </source>
</evidence>
<accession>A0ABY6M4F2</accession>
<reference evidence="1" key="1">
    <citation type="journal article" date="2022" name="BMC Microbiol.">
        <title>Whole genome sequencing of Moraxella bovis strains from North America reveals two genotypes with different genetic determinants.</title>
        <authorList>
            <person name="Wynn E.L."/>
            <person name="Hille M.M."/>
            <person name="Loy J.D."/>
            <person name="Schuller G."/>
            <person name="Kuhn K.L."/>
            <person name="Dickey A.M."/>
            <person name="Bono J.L."/>
            <person name="Clawson M.L."/>
        </authorList>
    </citation>
    <scope>NUCLEOTIDE SEQUENCE</scope>
    <source>
        <strain evidence="1">SAM102599</strain>
    </source>
</reference>
<name>A0ABY6M4F2_MORBO</name>
<gene>
    <name evidence="1" type="ORF">LP092_08530</name>
</gene>
<sequence>MSEVKFKVGDLVYYLEYKEICKIVNVFSKNIVLDVGKGKIKIRVCIPTLSFFGVPASIFHATQENYELLSKLYPNVTFEPPPKRKEPREIIKAMLKAGYDGVPCKTDCKQYRFVCVNVSDDPYFPFVYDSLDKDDAFSSAIPYCYQTGKTIIDFVDGEVVLESKR</sequence>
<evidence type="ECO:0000313" key="2">
    <source>
        <dbReference type="Proteomes" id="UP001163632"/>
    </source>
</evidence>
<dbReference type="Proteomes" id="UP001163632">
    <property type="component" value="Chromosome"/>
</dbReference>
<proteinExistence type="predicted"/>
<keyword evidence="2" id="KW-1185">Reference proteome</keyword>